<evidence type="ECO:0000259" key="4">
    <source>
        <dbReference type="Pfam" id="PF22244"/>
    </source>
</evidence>
<evidence type="ECO:0000256" key="2">
    <source>
        <dbReference type="ARBA" id="ARBA00022729"/>
    </source>
</evidence>
<accession>A0A7C3KS55</accession>
<dbReference type="RefSeq" id="WP_149122267.1">
    <property type="nucleotide sequence ID" value="NZ_VTFL01000001.1"/>
</dbReference>
<evidence type="ECO:0000256" key="3">
    <source>
        <dbReference type="ARBA" id="ARBA00022801"/>
    </source>
</evidence>
<dbReference type="Pfam" id="PF22244">
    <property type="entry name" value="GCE_fung"/>
    <property type="match status" value="1"/>
</dbReference>
<reference evidence="5" key="1">
    <citation type="journal article" date="2020" name="mSystems">
        <title>Genome- and Community-Level Interaction Insights into Carbon Utilization and Element Cycling Functions of Hydrothermarchaeota in Hydrothermal Sediment.</title>
        <authorList>
            <person name="Zhou Z."/>
            <person name="Liu Y."/>
            <person name="Xu W."/>
            <person name="Pan J."/>
            <person name="Luo Z.H."/>
            <person name="Li M."/>
        </authorList>
    </citation>
    <scope>NUCLEOTIDE SEQUENCE [LARGE SCALE GENOMIC DNA]</scope>
    <source>
        <strain evidence="5">SpSt-70</strain>
    </source>
</reference>
<protein>
    <recommendedName>
        <fullName evidence="4">4-O-methyl-glucuronoyl methylesterase-like domain-containing protein</fullName>
    </recommendedName>
</protein>
<sequence length="347" mass="39986">MQRSERYPKPKDLPLLYDLPDPFTFFDGSRVENLEDWDRRRQEIKELYQFYMYGYYPDTSEEEVDYKVNENTVSIRIRKGNRETTFNARFSLPEEKNFNPPYPVIVVIGFIGEHIPYITSKGYSVVIFDPYQVAKDDFTHQGAFYEIYPYSKDVRKSAGVLMAWGWGASKVMDIICKGAFSKIDPYKSVITGFSRFGKAAILAGAFDERFLIVNPHASGAGGTALFRCASPSSEPFSNLQSPSEAHWFNDIFREFDDVNRLPFDQHLLLALCAPRGLIITGGYADLWTDPEGTWRAFLEAKKVYEFLGYAERIRFAYREGGHTICREDIDNLIDFCEFIFNKTKRGG</sequence>
<dbReference type="InterPro" id="IPR029058">
    <property type="entry name" value="AB_hydrolase_fold"/>
</dbReference>
<organism evidence="5">
    <name type="scientific">Dictyoglomus thermophilum</name>
    <dbReference type="NCBI Taxonomy" id="14"/>
    <lineage>
        <taxon>Bacteria</taxon>
        <taxon>Pseudomonadati</taxon>
        <taxon>Dictyoglomota</taxon>
        <taxon>Dictyoglomia</taxon>
        <taxon>Dictyoglomales</taxon>
        <taxon>Dictyoglomaceae</taxon>
        <taxon>Dictyoglomus</taxon>
    </lineage>
</organism>
<gene>
    <name evidence="5" type="ORF">ENU78_07940</name>
</gene>
<dbReference type="SUPFAM" id="SSF53474">
    <property type="entry name" value="alpha/beta-Hydrolases"/>
    <property type="match status" value="1"/>
</dbReference>
<keyword evidence="3" id="KW-0378">Hydrolase</keyword>
<dbReference type="Gene3D" id="3.40.50.1820">
    <property type="entry name" value="alpha/beta hydrolase"/>
    <property type="match status" value="1"/>
</dbReference>
<dbReference type="GO" id="GO:0052689">
    <property type="term" value="F:carboxylic ester hydrolase activity"/>
    <property type="evidence" value="ECO:0007669"/>
    <property type="project" value="UniProtKB-KW"/>
</dbReference>
<feature type="domain" description="4-O-methyl-glucuronoyl methylesterase-like" evidence="4">
    <location>
        <begin position="75"/>
        <end position="308"/>
    </location>
</feature>
<keyword evidence="2" id="KW-0732">Signal</keyword>
<dbReference type="AlphaFoldDB" id="A0A7C3KS55"/>
<dbReference type="InterPro" id="IPR054579">
    <property type="entry name" value="GCE-like_dom"/>
</dbReference>
<evidence type="ECO:0000256" key="1">
    <source>
        <dbReference type="ARBA" id="ARBA00022487"/>
    </source>
</evidence>
<keyword evidence="1" id="KW-0719">Serine esterase</keyword>
<name>A0A7C3KS55_DICTH</name>
<comment type="caution">
    <text evidence="5">The sequence shown here is derived from an EMBL/GenBank/DDBJ whole genome shotgun (WGS) entry which is preliminary data.</text>
</comment>
<dbReference type="EMBL" id="DTDV01000020">
    <property type="protein sequence ID" value="HGK24339.1"/>
    <property type="molecule type" value="Genomic_DNA"/>
</dbReference>
<proteinExistence type="predicted"/>
<evidence type="ECO:0000313" key="5">
    <source>
        <dbReference type="EMBL" id="HGK24339.1"/>
    </source>
</evidence>